<dbReference type="Proteomes" id="UP001164929">
    <property type="component" value="Chromosome 9"/>
</dbReference>
<name>A0AAD6MIM8_9ROSI</name>
<evidence type="ECO:0000313" key="2">
    <source>
        <dbReference type="Proteomes" id="UP001164929"/>
    </source>
</evidence>
<dbReference type="EMBL" id="JAQIZT010000009">
    <property type="protein sequence ID" value="KAJ6986284.1"/>
    <property type="molecule type" value="Genomic_DNA"/>
</dbReference>
<evidence type="ECO:0000313" key="1">
    <source>
        <dbReference type="EMBL" id="KAJ6986284.1"/>
    </source>
</evidence>
<protein>
    <submittedName>
        <fullName evidence="1">Uncharacterized protein</fullName>
    </submittedName>
</protein>
<reference evidence="1" key="1">
    <citation type="journal article" date="2023" name="Mol. Ecol. Resour.">
        <title>Chromosome-level genome assembly of a triploid poplar Populus alba 'Berolinensis'.</title>
        <authorList>
            <person name="Chen S."/>
            <person name="Yu Y."/>
            <person name="Wang X."/>
            <person name="Wang S."/>
            <person name="Zhang T."/>
            <person name="Zhou Y."/>
            <person name="He R."/>
            <person name="Meng N."/>
            <person name="Wang Y."/>
            <person name="Liu W."/>
            <person name="Liu Z."/>
            <person name="Liu J."/>
            <person name="Guo Q."/>
            <person name="Huang H."/>
            <person name="Sederoff R.R."/>
            <person name="Wang G."/>
            <person name="Qu G."/>
            <person name="Chen S."/>
        </authorList>
    </citation>
    <scope>NUCLEOTIDE SEQUENCE</scope>
    <source>
        <strain evidence="1">SC-2020</strain>
    </source>
</reference>
<proteinExistence type="predicted"/>
<comment type="caution">
    <text evidence="1">The sequence shown here is derived from an EMBL/GenBank/DDBJ whole genome shotgun (WGS) entry which is preliminary data.</text>
</comment>
<gene>
    <name evidence="1" type="ORF">NC653_024006</name>
</gene>
<dbReference type="AlphaFoldDB" id="A0AAD6MIM8"/>
<keyword evidence="2" id="KW-1185">Reference proteome</keyword>
<accession>A0AAD6MIM8</accession>
<organism evidence="1 2">
    <name type="scientific">Populus alba x Populus x berolinensis</name>
    <dbReference type="NCBI Taxonomy" id="444605"/>
    <lineage>
        <taxon>Eukaryota</taxon>
        <taxon>Viridiplantae</taxon>
        <taxon>Streptophyta</taxon>
        <taxon>Embryophyta</taxon>
        <taxon>Tracheophyta</taxon>
        <taxon>Spermatophyta</taxon>
        <taxon>Magnoliopsida</taxon>
        <taxon>eudicotyledons</taxon>
        <taxon>Gunneridae</taxon>
        <taxon>Pentapetalae</taxon>
        <taxon>rosids</taxon>
        <taxon>fabids</taxon>
        <taxon>Malpighiales</taxon>
        <taxon>Salicaceae</taxon>
        <taxon>Saliceae</taxon>
        <taxon>Populus</taxon>
    </lineage>
</organism>
<sequence length="46" mass="5173">MGPFGLVKTVTIKKMLSFKMIKEMLGRKVSLRKGGLLCHGNFCNLF</sequence>